<feature type="coiled-coil region" evidence="5">
    <location>
        <begin position="976"/>
        <end position="1017"/>
    </location>
</feature>
<feature type="region of interest" description="Disordered" evidence="6">
    <location>
        <begin position="180"/>
        <end position="284"/>
    </location>
</feature>
<evidence type="ECO:0000313" key="9">
    <source>
        <dbReference type="WBParaSite" id="ACAC_0001130101-mRNA-1"/>
    </source>
</evidence>
<feature type="region of interest" description="Disordered" evidence="6">
    <location>
        <begin position="801"/>
        <end position="836"/>
    </location>
</feature>
<feature type="compositionally biased region" description="Basic and acidic residues" evidence="6">
    <location>
        <begin position="239"/>
        <end position="252"/>
    </location>
</feature>
<accession>A0A158PBQ5</accession>
<feature type="compositionally biased region" description="Basic and acidic residues" evidence="6">
    <location>
        <begin position="827"/>
        <end position="836"/>
    </location>
</feature>
<evidence type="ECO:0000256" key="5">
    <source>
        <dbReference type="SAM" id="Coils"/>
    </source>
</evidence>
<dbReference type="SMART" id="SM01122">
    <property type="entry name" value="DBC1"/>
    <property type="match status" value="1"/>
</dbReference>
<reference evidence="9" key="2">
    <citation type="submission" date="2016-04" db="UniProtKB">
        <authorList>
            <consortium name="WormBaseParasite"/>
        </authorList>
    </citation>
    <scope>IDENTIFICATION</scope>
</reference>
<evidence type="ECO:0000259" key="7">
    <source>
        <dbReference type="PROSITE" id="PS50800"/>
    </source>
</evidence>
<feature type="compositionally biased region" description="Low complexity" evidence="6">
    <location>
        <begin position="225"/>
        <end position="238"/>
    </location>
</feature>
<reference evidence="8" key="1">
    <citation type="submission" date="2012-09" db="EMBL/GenBank/DDBJ databases">
        <authorList>
            <person name="Martin A.A."/>
        </authorList>
    </citation>
    <scope>NUCLEOTIDE SEQUENCE</scope>
</reference>
<dbReference type="GO" id="GO:0006355">
    <property type="term" value="P:regulation of DNA-templated transcription"/>
    <property type="evidence" value="ECO:0007669"/>
    <property type="project" value="InterPro"/>
</dbReference>
<dbReference type="Gene3D" id="1.10.720.30">
    <property type="entry name" value="SAP domain"/>
    <property type="match status" value="1"/>
</dbReference>
<dbReference type="AlphaFoldDB" id="A0A158PBQ5"/>
<feature type="region of interest" description="Disordered" evidence="6">
    <location>
        <begin position="1052"/>
        <end position="1097"/>
    </location>
</feature>
<dbReference type="GO" id="GO:0005737">
    <property type="term" value="C:cytoplasm"/>
    <property type="evidence" value="ECO:0007669"/>
    <property type="project" value="UniProtKB-SubCell"/>
</dbReference>
<name>A0A158PBQ5_ANGCA</name>
<feature type="compositionally biased region" description="Basic and acidic residues" evidence="6">
    <location>
        <begin position="674"/>
        <end position="687"/>
    </location>
</feature>
<evidence type="ECO:0000256" key="6">
    <source>
        <dbReference type="SAM" id="MobiDB-lite"/>
    </source>
</evidence>
<dbReference type="InterPro" id="IPR025223">
    <property type="entry name" value="S1-like_RNA-bd_dom"/>
</dbReference>
<feature type="compositionally biased region" description="Acidic residues" evidence="6">
    <location>
        <begin position="1086"/>
        <end position="1097"/>
    </location>
</feature>
<dbReference type="InterPro" id="IPR025224">
    <property type="entry name" value="CCAR1/CCAR2"/>
</dbReference>
<evidence type="ECO:0000256" key="3">
    <source>
        <dbReference type="ARBA" id="ARBA00022553"/>
    </source>
</evidence>
<keyword evidence="2" id="KW-0963">Cytoplasm</keyword>
<dbReference type="STRING" id="6313.A0A158PBQ5"/>
<dbReference type="PROSITE" id="PS50800">
    <property type="entry name" value="SAP"/>
    <property type="match status" value="1"/>
</dbReference>
<keyword evidence="3" id="KW-0597">Phosphoprotein</keyword>
<dbReference type="Pfam" id="PF19256">
    <property type="entry name" value="LAIKA"/>
    <property type="match status" value="1"/>
</dbReference>
<keyword evidence="8" id="KW-1185">Reference proteome</keyword>
<comment type="subcellular location">
    <subcellularLocation>
        <location evidence="1">Cytoplasm</location>
    </subcellularLocation>
</comment>
<feature type="region of interest" description="Disordered" evidence="6">
    <location>
        <begin position="666"/>
        <end position="687"/>
    </location>
</feature>
<dbReference type="PANTHER" id="PTHR14304:SF11">
    <property type="entry name" value="SAP DOMAIN-CONTAINING PROTEIN"/>
    <property type="match status" value="1"/>
</dbReference>
<sequence>MSQFGGGKPGGWTRPGTGGSQMPGFGMGVGAFPMMGVQSMGVPMGMVNQAAFAQQNVMGMGVMGAVPSSASVRASAGQVCGLIIAYNCVRMYCEVVVVLNESLYQLLQSNSSVGGKNQRTFVGVVTKMHDNYGFVDDDVFFQHSVIRGTLPRVGEKVMVEASYNPQMPFKWNAYRIQWGPPSSDRNGPSHRGSPPRRRSPPRRSPRHAPSPLRKDGPQRRKSPPARRSPAARRSSPPSKSERNERDRKRERSANPSSAAQSTRRESNSPPRRRARIIPRYECHPPRPVPLSEFMSVVGLRTRYSKLYIPSDFSDMTAEWTKRVPLDADIDLTNPVAFHVWNKEVDYPLNDGGIEAILEPDDADHRHQVKVLLLAHPGRQEVHRKAFGLLPDGSTDDTYEPTSFFKQLSFLVGTRGKEPLAIGGSWSPSRDGEDPTNPTTIIRTAIRTTKALTGVDLSNVPQWYELVHVRYYRADRERTDSVRLLLPDTQLLLDDNSDEERWTAVQAALQAQLEAKLAAVDTPTPEDQNEVFTPTKEAAVAAEDTPGKDGDEEAVESKDAPTHWSKLDLKALKVIDTLLYRWLMIQSLIYLSTVFFALLCSPSMRCLNEGSHVQVPELRAELEARGLETKGVKSLLCKRLQEALDQEKEKEDGDGAAPTGDIEMTDVAGDEEESESKVEQASTEKKLAEKTEAELKKEAEEQKKKAEKIEKEKQERKATLEKYYTMPKERKILVYPSKTAKGGKFDCRVISMQSLLDYRQDDNKESHFEVSLFVEAFKELLERHSAFTIYYAIARAADKEVERKRRDEAREKKDDETEEEPKEGEEVEEKKEEKKEKLELKSMVSNRNLFESFAMFDVNLCGYLNERDLEDIIFNSEFGVTRAQMQKHLTDVLVDSDGNVRFTPGECENPPEMSSLLKGSGFPASKNSLEPQINGDVHVPEASDGTVIINGNVVNVAQKLALLKKSEIERDHAKASLAEQTTLIDQLREIKHELERKNRDIEKDLDKQRKRLDESNNALKSSLDSNIALKSALSDCKRYADRIISAVERTFPPPAPIKQLEETKPAVDGVDDTDEPIPAEIVLTEEVGAEEDSEEKTT</sequence>
<dbReference type="InterPro" id="IPR025954">
    <property type="entry name" value="DBC1/CARP1_inactive_NUDIX"/>
</dbReference>
<dbReference type="InterPro" id="IPR045353">
    <property type="entry name" value="LAIKA"/>
</dbReference>
<proteinExistence type="predicted"/>
<dbReference type="InterPro" id="IPR036361">
    <property type="entry name" value="SAP_dom_sf"/>
</dbReference>
<protein>
    <submittedName>
        <fullName evidence="9">SAP domain-containing protein</fullName>
    </submittedName>
</protein>
<feature type="compositionally biased region" description="Basic residues" evidence="6">
    <location>
        <begin position="193"/>
        <end position="206"/>
    </location>
</feature>
<dbReference type="SUPFAM" id="SSF68906">
    <property type="entry name" value="SAP domain"/>
    <property type="match status" value="1"/>
</dbReference>
<feature type="domain" description="SAP" evidence="7">
    <location>
        <begin position="609"/>
        <end position="643"/>
    </location>
</feature>
<feature type="compositionally biased region" description="Basic and acidic residues" evidence="6">
    <location>
        <begin position="801"/>
        <end position="814"/>
    </location>
</feature>
<dbReference type="GO" id="GO:0005634">
    <property type="term" value="C:nucleus"/>
    <property type="evidence" value="ECO:0007669"/>
    <property type="project" value="TreeGrafter"/>
</dbReference>
<evidence type="ECO:0000256" key="1">
    <source>
        <dbReference type="ARBA" id="ARBA00004496"/>
    </source>
</evidence>
<organism evidence="8 9">
    <name type="scientific">Angiostrongylus cantonensis</name>
    <name type="common">Rat lungworm</name>
    <dbReference type="NCBI Taxonomy" id="6313"/>
    <lineage>
        <taxon>Eukaryota</taxon>
        <taxon>Metazoa</taxon>
        <taxon>Ecdysozoa</taxon>
        <taxon>Nematoda</taxon>
        <taxon>Chromadorea</taxon>
        <taxon>Rhabditida</taxon>
        <taxon>Rhabditina</taxon>
        <taxon>Rhabditomorpha</taxon>
        <taxon>Strongyloidea</taxon>
        <taxon>Metastrongylidae</taxon>
        <taxon>Angiostrongylus</taxon>
    </lineage>
</organism>
<dbReference type="PANTHER" id="PTHR14304">
    <property type="entry name" value="CELL DIVISION CYCLE AND APOPTOSIS REGULATOR PROTEIN"/>
    <property type="match status" value="1"/>
</dbReference>
<evidence type="ECO:0000256" key="2">
    <source>
        <dbReference type="ARBA" id="ARBA00022490"/>
    </source>
</evidence>
<dbReference type="WBParaSite" id="ACAC_0001130101-mRNA-1">
    <property type="protein sequence ID" value="ACAC_0001130101-mRNA-1"/>
    <property type="gene ID" value="ACAC_0001130101"/>
</dbReference>
<evidence type="ECO:0000313" key="8">
    <source>
        <dbReference type="Proteomes" id="UP000035642"/>
    </source>
</evidence>
<dbReference type="Pfam" id="PF14443">
    <property type="entry name" value="DBC1"/>
    <property type="match status" value="1"/>
</dbReference>
<dbReference type="SMART" id="SM00513">
    <property type="entry name" value="SAP"/>
    <property type="match status" value="1"/>
</dbReference>
<keyword evidence="4 5" id="KW-0175">Coiled coil</keyword>
<evidence type="ECO:0000256" key="4">
    <source>
        <dbReference type="ARBA" id="ARBA00023054"/>
    </source>
</evidence>
<dbReference type="Pfam" id="PF14444">
    <property type="entry name" value="S1-like"/>
    <property type="match status" value="1"/>
</dbReference>
<dbReference type="Proteomes" id="UP000035642">
    <property type="component" value="Unassembled WGS sequence"/>
</dbReference>
<dbReference type="Pfam" id="PF02037">
    <property type="entry name" value="SAP"/>
    <property type="match status" value="1"/>
</dbReference>
<feature type="compositionally biased region" description="Acidic residues" evidence="6">
    <location>
        <begin position="815"/>
        <end position="826"/>
    </location>
</feature>
<dbReference type="InterPro" id="IPR003034">
    <property type="entry name" value="SAP_dom"/>
</dbReference>